<name>A0ABR3VY12_9PEZI</name>
<proteinExistence type="predicted"/>
<gene>
    <name evidence="2" type="ORF">Daus18300_013759</name>
</gene>
<organism evidence="2 3">
    <name type="scientific">Diaporthe australafricana</name>
    <dbReference type="NCBI Taxonomy" id="127596"/>
    <lineage>
        <taxon>Eukaryota</taxon>
        <taxon>Fungi</taxon>
        <taxon>Dikarya</taxon>
        <taxon>Ascomycota</taxon>
        <taxon>Pezizomycotina</taxon>
        <taxon>Sordariomycetes</taxon>
        <taxon>Sordariomycetidae</taxon>
        <taxon>Diaporthales</taxon>
        <taxon>Diaporthaceae</taxon>
        <taxon>Diaporthe</taxon>
    </lineage>
</organism>
<evidence type="ECO:0000256" key="1">
    <source>
        <dbReference type="SAM" id="MobiDB-lite"/>
    </source>
</evidence>
<feature type="region of interest" description="Disordered" evidence="1">
    <location>
        <begin position="1"/>
        <end position="132"/>
    </location>
</feature>
<comment type="caution">
    <text evidence="2">The sequence shown here is derived from an EMBL/GenBank/DDBJ whole genome shotgun (WGS) entry which is preliminary data.</text>
</comment>
<dbReference type="Proteomes" id="UP001583177">
    <property type="component" value="Unassembled WGS sequence"/>
</dbReference>
<keyword evidence="3" id="KW-1185">Reference proteome</keyword>
<sequence>MAPNKDTGASASGSNPSAPNKDTGTSTSGSNTSAPKKGTGTSASGSKTSAPAGQGTGVKRPAPGNASATGSTPATGSTSARTPAPGRTQDLPTRSGPGGNGGRPPSRPGSSDSRSSRSATTGSNPSRPGSSGGYDLHNFSYYHLGADNVEREINSDSDEFRLIADIYHIGWQRFNHAETKRHLLHLGRECATAWTSSVNKVRYSNYTWPGDVRNMPTYLGNYLKGLRALTPAIVKRAMKPSERTYALSQPKETYNGDLDSVTATRDLFELELYDHFAAHLLDAYQKHEDNRYQGLRMLGAACIFHELVHGFVFSIMGPYSDGMEKVGTPPEFRAAWSQGDELDLEAAMGESGFYMEDIIFGGSVEMSPWLQPLAAKSASKLTCVNENGRKIEIPAEIAKAFNKDPKGYDIKKSITDVFKSAAPTEVPSQGRPAKRQKINPNVKPGSKARMHAWHLEFQYNSDHSAVSGLNKTTAPPA</sequence>
<dbReference type="EMBL" id="JAWRVE010000228">
    <property type="protein sequence ID" value="KAL1847999.1"/>
    <property type="molecule type" value="Genomic_DNA"/>
</dbReference>
<evidence type="ECO:0000313" key="2">
    <source>
        <dbReference type="EMBL" id="KAL1847999.1"/>
    </source>
</evidence>
<evidence type="ECO:0000313" key="3">
    <source>
        <dbReference type="Proteomes" id="UP001583177"/>
    </source>
</evidence>
<reference evidence="2 3" key="1">
    <citation type="journal article" date="2024" name="IMA Fungus">
        <title>IMA Genome - F19 : A genome assembly and annotation guide to empower mycologists, including annotated draft genome sequences of Ceratocystis pirilliformis, Diaporthe australafricana, Fusarium ophioides, Paecilomyces lecythidis, and Sporothrix stenoceras.</title>
        <authorList>
            <person name="Aylward J."/>
            <person name="Wilson A.M."/>
            <person name="Visagie C.M."/>
            <person name="Spraker J."/>
            <person name="Barnes I."/>
            <person name="Buitendag C."/>
            <person name="Ceriani C."/>
            <person name="Del Mar Angel L."/>
            <person name="du Plessis D."/>
            <person name="Fuchs T."/>
            <person name="Gasser K."/>
            <person name="Kramer D."/>
            <person name="Li W."/>
            <person name="Munsamy K."/>
            <person name="Piso A."/>
            <person name="Price J.L."/>
            <person name="Sonnekus B."/>
            <person name="Thomas C."/>
            <person name="van der Nest A."/>
            <person name="van Dijk A."/>
            <person name="van Heerden A."/>
            <person name="van Vuuren N."/>
            <person name="Yilmaz N."/>
            <person name="Duong T.A."/>
            <person name="van der Merwe N.A."/>
            <person name="Wingfield M.J."/>
            <person name="Wingfield B.D."/>
        </authorList>
    </citation>
    <scope>NUCLEOTIDE SEQUENCE [LARGE SCALE GENOMIC DNA]</scope>
    <source>
        <strain evidence="2 3">CMW 18300</strain>
    </source>
</reference>
<feature type="compositionally biased region" description="Low complexity" evidence="1">
    <location>
        <begin position="108"/>
        <end position="129"/>
    </location>
</feature>
<feature type="compositionally biased region" description="Low complexity" evidence="1">
    <location>
        <begin position="66"/>
        <end position="85"/>
    </location>
</feature>
<feature type="region of interest" description="Disordered" evidence="1">
    <location>
        <begin position="422"/>
        <end position="445"/>
    </location>
</feature>
<feature type="compositionally biased region" description="Low complexity" evidence="1">
    <location>
        <begin position="8"/>
        <end position="53"/>
    </location>
</feature>
<accession>A0ABR3VY12</accession>
<protein>
    <submittedName>
        <fullName evidence="2">Uncharacterized protein</fullName>
    </submittedName>
</protein>